<proteinExistence type="predicted"/>
<evidence type="ECO:0000313" key="2">
    <source>
        <dbReference type="EMBL" id="EAY06800.1"/>
    </source>
</evidence>
<organism evidence="2 3">
    <name type="scientific">Trichomonas vaginalis (strain ATCC PRA-98 / G3)</name>
    <dbReference type="NCBI Taxonomy" id="412133"/>
    <lineage>
        <taxon>Eukaryota</taxon>
        <taxon>Metamonada</taxon>
        <taxon>Parabasalia</taxon>
        <taxon>Trichomonadida</taxon>
        <taxon>Trichomonadidae</taxon>
        <taxon>Trichomonas</taxon>
    </lineage>
</organism>
<sequence>MSKKRDDLELTSMNDEQASNLFSTANFKSTNRNLLSQLHTRHQTVYNLPPKSLDVSTFKLPEDIAKKIDNIFLPPPPSTSLAHSSYIPPPDNSADTSMESSMIPPQKEELEDNNSMPRFEINLETVDNYFGFRDKFTQIELLNQMMHNQGCRSLEQFCMNAIPDQNIFDEDAILESLKSFLDGFTSTVHSNAKDFIDMINDRISVLDNVAENLNEFQAEITKVKGTSTYMSIEDLRQDLPPMKEPIQYDPGPEQPTSIYIFPAESPLNVGSLEKLGAIAENSDPSTFIKRNSLTSIMSTPNDFFSQPISYTSNNDPFATQDVKAAQHRFCPEFFGSVSGTDDTPTTGSNLRTHAFNSRYLSKQNFASFKSHGLQSTVRTSTNSSNSGSSKQYYNHDMPQVQSTSIPPYSPESVAPPPPSTKPMTVDMLLSRLGADGEVLKKFIKVKAPVNRVSFSVEENIQSPLAFAANDNSNENDDEDIPPAPELILPDRD</sequence>
<evidence type="ECO:0000256" key="1">
    <source>
        <dbReference type="SAM" id="MobiDB-lite"/>
    </source>
</evidence>
<name>A2EKR1_TRIV3</name>
<keyword evidence="3" id="KW-1185">Reference proteome</keyword>
<feature type="compositionally biased region" description="Low complexity" evidence="1">
    <location>
        <begin position="375"/>
        <end position="389"/>
    </location>
</feature>
<feature type="compositionally biased region" description="Pro residues" evidence="1">
    <location>
        <begin position="407"/>
        <end position="420"/>
    </location>
</feature>
<evidence type="ECO:0000313" key="3">
    <source>
        <dbReference type="Proteomes" id="UP000001542"/>
    </source>
</evidence>
<dbReference type="VEuPathDB" id="TrichDB:TVAG_103500"/>
<dbReference type="Proteomes" id="UP000001542">
    <property type="component" value="Unassembled WGS sequence"/>
</dbReference>
<reference evidence="2" key="1">
    <citation type="submission" date="2006-10" db="EMBL/GenBank/DDBJ databases">
        <authorList>
            <person name="Amadeo P."/>
            <person name="Zhao Q."/>
            <person name="Wortman J."/>
            <person name="Fraser-Liggett C."/>
            <person name="Carlton J."/>
        </authorList>
    </citation>
    <scope>NUCLEOTIDE SEQUENCE</scope>
    <source>
        <strain evidence="2">G3</strain>
    </source>
</reference>
<protein>
    <submittedName>
        <fullName evidence="2">Uncharacterized protein</fullName>
    </submittedName>
</protein>
<feature type="region of interest" description="Disordered" evidence="1">
    <location>
        <begin position="465"/>
        <end position="492"/>
    </location>
</feature>
<dbReference type="SMR" id="A2EKR1"/>
<dbReference type="RefSeq" id="XP_001319023.1">
    <property type="nucleotide sequence ID" value="XM_001318988.1"/>
</dbReference>
<gene>
    <name evidence="2" type="ORF">TVAG_103500</name>
</gene>
<feature type="region of interest" description="Disordered" evidence="1">
    <location>
        <begin position="79"/>
        <end position="111"/>
    </location>
</feature>
<dbReference type="VEuPathDB" id="TrichDB:TVAGG3_0931110"/>
<dbReference type="EMBL" id="DS113415">
    <property type="protein sequence ID" value="EAY06800.1"/>
    <property type="molecule type" value="Genomic_DNA"/>
</dbReference>
<accession>A2EKR1</accession>
<dbReference type="AlphaFoldDB" id="A2EKR1"/>
<feature type="region of interest" description="Disordered" evidence="1">
    <location>
        <begin position="371"/>
        <end position="422"/>
    </location>
</feature>
<dbReference type="InParanoid" id="A2EKR1"/>
<reference evidence="2" key="2">
    <citation type="journal article" date="2007" name="Science">
        <title>Draft genome sequence of the sexually transmitted pathogen Trichomonas vaginalis.</title>
        <authorList>
            <person name="Carlton J.M."/>
            <person name="Hirt R.P."/>
            <person name="Silva J.C."/>
            <person name="Delcher A.L."/>
            <person name="Schatz M."/>
            <person name="Zhao Q."/>
            <person name="Wortman J.R."/>
            <person name="Bidwell S.L."/>
            <person name="Alsmark U.C.M."/>
            <person name="Besteiro S."/>
            <person name="Sicheritz-Ponten T."/>
            <person name="Noel C.J."/>
            <person name="Dacks J.B."/>
            <person name="Foster P.G."/>
            <person name="Simillion C."/>
            <person name="Van de Peer Y."/>
            <person name="Miranda-Saavedra D."/>
            <person name="Barton G.J."/>
            <person name="Westrop G.D."/>
            <person name="Mueller S."/>
            <person name="Dessi D."/>
            <person name="Fiori P.L."/>
            <person name="Ren Q."/>
            <person name="Paulsen I."/>
            <person name="Zhang H."/>
            <person name="Bastida-Corcuera F.D."/>
            <person name="Simoes-Barbosa A."/>
            <person name="Brown M.T."/>
            <person name="Hayes R.D."/>
            <person name="Mukherjee M."/>
            <person name="Okumura C.Y."/>
            <person name="Schneider R."/>
            <person name="Smith A.J."/>
            <person name="Vanacova S."/>
            <person name="Villalvazo M."/>
            <person name="Haas B.J."/>
            <person name="Pertea M."/>
            <person name="Feldblyum T.V."/>
            <person name="Utterback T.R."/>
            <person name="Shu C.L."/>
            <person name="Osoegawa K."/>
            <person name="de Jong P.J."/>
            <person name="Hrdy I."/>
            <person name="Horvathova L."/>
            <person name="Zubacova Z."/>
            <person name="Dolezal P."/>
            <person name="Malik S.B."/>
            <person name="Logsdon J.M. Jr."/>
            <person name="Henze K."/>
            <person name="Gupta A."/>
            <person name="Wang C.C."/>
            <person name="Dunne R.L."/>
            <person name="Upcroft J.A."/>
            <person name="Upcroft P."/>
            <person name="White O."/>
            <person name="Salzberg S.L."/>
            <person name="Tang P."/>
            <person name="Chiu C.-H."/>
            <person name="Lee Y.-S."/>
            <person name="Embley T.M."/>
            <person name="Coombs G.H."/>
            <person name="Mottram J.C."/>
            <person name="Tachezy J."/>
            <person name="Fraser-Liggett C.M."/>
            <person name="Johnson P.J."/>
        </authorList>
    </citation>
    <scope>NUCLEOTIDE SEQUENCE [LARGE SCALE GENOMIC DNA]</scope>
    <source>
        <strain evidence="2">G3</strain>
    </source>
</reference>
<dbReference type="KEGG" id="tva:4764682"/>